<organism evidence="1">
    <name type="scientific">marine sediment metagenome</name>
    <dbReference type="NCBI Taxonomy" id="412755"/>
    <lineage>
        <taxon>unclassified sequences</taxon>
        <taxon>metagenomes</taxon>
        <taxon>ecological metagenomes</taxon>
    </lineage>
</organism>
<name>A0A0F9B2N8_9ZZZZ</name>
<dbReference type="EMBL" id="LAZR01054307">
    <property type="protein sequence ID" value="KKK78831.1"/>
    <property type="molecule type" value="Genomic_DNA"/>
</dbReference>
<comment type="caution">
    <text evidence="1">The sequence shown here is derived from an EMBL/GenBank/DDBJ whole genome shotgun (WGS) entry which is preliminary data.</text>
</comment>
<evidence type="ECO:0000313" key="1">
    <source>
        <dbReference type="EMBL" id="KKK78831.1"/>
    </source>
</evidence>
<protein>
    <submittedName>
        <fullName evidence="1">Uncharacterized protein</fullName>
    </submittedName>
</protein>
<proteinExistence type="predicted"/>
<dbReference type="AlphaFoldDB" id="A0A0F9B2N8"/>
<reference evidence="1" key="1">
    <citation type="journal article" date="2015" name="Nature">
        <title>Complex archaea that bridge the gap between prokaryotes and eukaryotes.</title>
        <authorList>
            <person name="Spang A."/>
            <person name="Saw J.H."/>
            <person name="Jorgensen S.L."/>
            <person name="Zaremba-Niedzwiedzka K."/>
            <person name="Martijn J."/>
            <person name="Lind A.E."/>
            <person name="van Eijk R."/>
            <person name="Schleper C."/>
            <person name="Guy L."/>
            <person name="Ettema T.J."/>
        </authorList>
    </citation>
    <scope>NUCLEOTIDE SEQUENCE</scope>
</reference>
<sequence length="82" mass="9835">MITKSVFGDTIRSALSKVFKEGYLYNDYGGNWLYRLLVRLKIKKAHRTLVPGAYPKLFKPSLQRDFEESSKYKYMHVWRDER</sequence>
<accession>A0A0F9B2N8</accession>
<gene>
    <name evidence="1" type="ORF">LCGC14_2839580</name>
</gene>